<evidence type="ECO:0000256" key="4">
    <source>
        <dbReference type="PIRSR" id="PIRSR606710-1"/>
    </source>
</evidence>
<dbReference type="InterPro" id="IPR041542">
    <property type="entry name" value="GH43_C2"/>
</dbReference>
<proteinExistence type="inferred from homology"/>
<dbReference type="EMBL" id="JAERKF010000006">
    <property type="protein sequence ID" value="MBS1010433.1"/>
    <property type="molecule type" value="Genomic_DNA"/>
</dbReference>
<accession>A0AA41JTB5</accession>
<dbReference type="GO" id="GO:0005975">
    <property type="term" value="P:carbohydrate metabolic process"/>
    <property type="evidence" value="ECO:0007669"/>
    <property type="project" value="InterPro"/>
</dbReference>
<comment type="caution">
    <text evidence="8">The sequence shown here is derived from an EMBL/GenBank/DDBJ whole genome shotgun (WGS) entry which is preliminary data.</text>
</comment>
<dbReference type="SUPFAM" id="SSF49899">
    <property type="entry name" value="Concanavalin A-like lectins/glucanases"/>
    <property type="match status" value="1"/>
</dbReference>
<dbReference type="InterPro" id="IPR006710">
    <property type="entry name" value="Glyco_hydro_43"/>
</dbReference>
<dbReference type="PANTHER" id="PTHR42812:SF12">
    <property type="entry name" value="BETA-XYLOSIDASE-RELATED"/>
    <property type="match status" value="1"/>
</dbReference>
<organism evidence="8 9">
    <name type="scientific">Levilactobacillus brevis</name>
    <name type="common">Lactobacillus brevis</name>
    <dbReference type="NCBI Taxonomy" id="1580"/>
    <lineage>
        <taxon>Bacteria</taxon>
        <taxon>Bacillati</taxon>
        <taxon>Bacillota</taxon>
        <taxon>Bacilli</taxon>
        <taxon>Lactobacillales</taxon>
        <taxon>Lactobacillaceae</taxon>
        <taxon>Levilactobacillus</taxon>
    </lineage>
</organism>
<feature type="site" description="Important for catalytic activity, responsible for pKa modulation of the active site Glu and correct orientation of both the proton donor and substrate" evidence="5">
    <location>
        <position position="127"/>
    </location>
</feature>
<feature type="active site" description="Proton donor" evidence="4">
    <location>
        <position position="186"/>
    </location>
</feature>
<dbReference type="AlphaFoldDB" id="A0AA41JTB5"/>
<dbReference type="InterPro" id="IPR051795">
    <property type="entry name" value="Glycosyl_Hydrlase_43"/>
</dbReference>
<dbReference type="SUPFAM" id="SSF75005">
    <property type="entry name" value="Arabinanase/levansucrase/invertase"/>
    <property type="match status" value="1"/>
</dbReference>
<evidence type="ECO:0000256" key="3">
    <source>
        <dbReference type="ARBA" id="ARBA00023295"/>
    </source>
</evidence>
<dbReference type="PANTHER" id="PTHR42812">
    <property type="entry name" value="BETA-XYLOSIDASE"/>
    <property type="match status" value="1"/>
</dbReference>
<feature type="domain" description="Beta-xylosidase C-terminal Concanavalin A-like" evidence="7">
    <location>
        <begin position="333"/>
        <end position="537"/>
    </location>
</feature>
<dbReference type="Proteomes" id="UP000676478">
    <property type="component" value="Unassembled WGS sequence"/>
</dbReference>
<dbReference type="Pfam" id="PF17851">
    <property type="entry name" value="GH43_C2"/>
    <property type="match status" value="1"/>
</dbReference>
<comment type="similarity">
    <text evidence="1 6">Belongs to the glycosyl hydrolase 43 family.</text>
</comment>
<evidence type="ECO:0000259" key="7">
    <source>
        <dbReference type="Pfam" id="PF17851"/>
    </source>
</evidence>
<dbReference type="Pfam" id="PF04616">
    <property type="entry name" value="Glyco_hydro_43"/>
    <property type="match status" value="1"/>
</dbReference>
<reference evidence="8" key="2">
    <citation type="submission" date="2022-09" db="EMBL/GenBank/DDBJ databases">
        <title>Genome-inferred correspondence between phylogeny and metabolic traits in the wild Drosophila gut microbiome.</title>
        <authorList>
            <person name="Bueno E."/>
            <person name="Blow F."/>
            <person name="Douglas A.E."/>
        </authorList>
    </citation>
    <scope>NUCLEOTIDE SEQUENCE</scope>
    <source>
        <strain evidence="8">Dm-2019-70</strain>
    </source>
</reference>
<dbReference type="Gene3D" id="2.60.120.200">
    <property type="match status" value="1"/>
</dbReference>
<name>A0AA41JTB5_LEVBR</name>
<keyword evidence="3 6" id="KW-0326">Glycosidase</keyword>
<dbReference type="CDD" id="cd09000">
    <property type="entry name" value="GH43_SXA-like"/>
    <property type="match status" value="1"/>
</dbReference>
<feature type="active site" description="Proton acceptor" evidence="4">
    <location>
        <position position="14"/>
    </location>
</feature>
<dbReference type="InterPro" id="IPR023296">
    <property type="entry name" value="Glyco_hydro_beta-prop_sf"/>
</dbReference>
<evidence type="ECO:0000256" key="5">
    <source>
        <dbReference type="PIRSR" id="PIRSR606710-2"/>
    </source>
</evidence>
<sequence length="540" mass="61576">MKIINPVIKGFNPDPSFLRVGTDYYIANSTFQWFPGVQIHHSKDLINWELVERPLNSKRLLDMTGIPDSGGVWAPDLTYSDGKFWLVFSNVKSMRGAFKDTPNFLITAESIHGPWSDPIFLNSNGFDASLFHAPDGRKYLLNMVWDQRNYLHQFHGIQLREYSPEKKSLVGEPQIIWNGTADKITEGPHLYYINNNYYLFCAQGGTNWPHQEVVARSENLLGKYEVEPGDPLLTAMNTPHNYLQKCGHGSLIETQNHEWYLAHLMARPLHHPNESLIEPRGWSPLGRETSIEKIYWDEQGWPHIVGGNAGSKEVIAPTFVKQSSSIAKQTKIENFSQDKLGIEFNTLRLPAKKVGVSLTDKPGKLRLYGRESMSSLFNVAFVARRWQAFSFDAETAVNYHPTSYQQMAGVANYYDSTNYTAAYVTFNESVGRCIEVLSCDAEDFTFYLKEQAISIPDNVDSVYFRTKVRKESYNYAYSFDGETWVDIPINFDSLKLSDDYILMKYGGYAFFTGAFTGMFSSDLTGGKLPADFDYFKYCEL</sequence>
<evidence type="ECO:0000256" key="1">
    <source>
        <dbReference type="ARBA" id="ARBA00009865"/>
    </source>
</evidence>
<dbReference type="RefSeq" id="WP_039106397.1">
    <property type="nucleotide sequence ID" value="NZ_CAKMAP010000001.1"/>
</dbReference>
<keyword evidence="2 6" id="KW-0378">Hydrolase</keyword>
<evidence type="ECO:0000313" key="8">
    <source>
        <dbReference type="EMBL" id="MBS1010433.1"/>
    </source>
</evidence>
<evidence type="ECO:0000256" key="6">
    <source>
        <dbReference type="RuleBase" id="RU361187"/>
    </source>
</evidence>
<dbReference type="GO" id="GO:0004553">
    <property type="term" value="F:hydrolase activity, hydrolyzing O-glycosyl compounds"/>
    <property type="evidence" value="ECO:0007669"/>
    <property type="project" value="InterPro"/>
</dbReference>
<gene>
    <name evidence="8" type="ORF">JK167_06260</name>
</gene>
<evidence type="ECO:0000313" key="9">
    <source>
        <dbReference type="Proteomes" id="UP000676478"/>
    </source>
</evidence>
<protein>
    <submittedName>
        <fullName evidence="8">Glycoside hydrolase family 43 protein</fullName>
    </submittedName>
</protein>
<reference evidence="8" key="1">
    <citation type="submission" date="2020-12" db="EMBL/GenBank/DDBJ databases">
        <authorList>
            <person name="Mcmullen J.G."/>
        </authorList>
    </citation>
    <scope>NUCLEOTIDE SEQUENCE</scope>
    <source>
        <strain evidence="8">Dm-2019-70</strain>
    </source>
</reference>
<dbReference type="InterPro" id="IPR013320">
    <property type="entry name" value="ConA-like_dom_sf"/>
</dbReference>
<evidence type="ECO:0000256" key="2">
    <source>
        <dbReference type="ARBA" id="ARBA00022801"/>
    </source>
</evidence>
<dbReference type="Gene3D" id="2.115.10.20">
    <property type="entry name" value="Glycosyl hydrolase domain, family 43"/>
    <property type="match status" value="1"/>
</dbReference>